<dbReference type="EC" id="2.7.13.3" evidence="2"/>
<evidence type="ECO:0000256" key="5">
    <source>
        <dbReference type="ARBA" id="ARBA00022741"/>
    </source>
</evidence>
<dbReference type="PANTHER" id="PTHR43065">
    <property type="entry name" value="SENSOR HISTIDINE KINASE"/>
    <property type="match status" value="1"/>
</dbReference>
<feature type="domain" description="PAS" evidence="14">
    <location>
        <begin position="14"/>
        <end position="69"/>
    </location>
</feature>
<keyword evidence="3 11" id="KW-0597">Phosphoprotein</keyword>
<organism evidence="15 16">
    <name type="scientific">Pseudaestuariivita atlantica</name>
    <dbReference type="NCBI Taxonomy" id="1317121"/>
    <lineage>
        <taxon>Bacteria</taxon>
        <taxon>Pseudomonadati</taxon>
        <taxon>Pseudomonadota</taxon>
        <taxon>Alphaproteobacteria</taxon>
        <taxon>Rhodobacterales</taxon>
        <taxon>Paracoccaceae</taxon>
        <taxon>Pseudaestuariivita</taxon>
    </lineage>
</organism>
<evidence type="ECO:0000256" key="7">
    <source>
        <dbReference type="ARBA" id="ARBA00022840"/>
    </source>
</evidence>
<dbReference type="SUPFAM" id="SSF55874">
    <property type="entry name" value="ATPase domain of HSP90 chaperone/DNA topoisomerase II/histidine kinase"/>
    <property type="match status" value="1"/>
</dbReference>
<dbReference type="Proteomes" id="UP000036938">
    <property type="component" value="Unassembled WGS sequence"/>
</dbReference>
<keyword evidence="8" id="KW-0902">Two-component regulatory system</keyword>
<dbReference type="InterPro" id="IPR035965">
    <property type="entry name" value="PAS-like_dom_sf"/>
</dbReference>
<evidence type="ECO:0000256" key="6">
    <source>
        <dbReference type="ARBA" id="ARBA00022777"/>
    </source>
</evidence>
<dbReference type="Pfam" id="PF00989">
    <property type="entry name" value="PAS"/>
    <property type="match status" value="1"/>
</dbReference>
<feature type="modified residue" description="4-aspartylphosphate" evidence="11">
    <location>
        <position position="448"/>
    </location>
</feature>
<evidence type="ECO:0000313" key="16">
    <source>
        <dbReference type="Proteomes" id="UP000036938"/>
    </source>
</evidence>
<sequence length="517" mass="56719">MEHNSQPGERAGALEASLQAILSSAVDAIIIIRHDGIIETVNQAAAGLFLYDVDEFIGQNVKFLMPDEHRHKHDGYLHNYNTTGHRKIIGIGREVTGKRKDDTFFPMHLAVGEFTENGKKYYTGIIHDLTARKDAEQTLLQVQKMDAIGQLTGGVAHDFNNLLTVILGNLELIEIQMGEFEHSDLLNEAMEAAELGARLTERLLSFARRSPLEPRVVELNGLISGLSDMLRRTLGATIELKTVLSDAPWTVKVDPTQFESAIVNLAVNARDAMPGGGRLVVETRNMALDEDYVADELQLSPDNYVQVSVTDTGTGMPADVIRRVFEPFYTTKDIGEGTGLGLSMVYGFGKQSGGHVTIYSELGTGTTINLYLPRYQDASEMSDENDAEPELNSANGNTILVVEDDERVRRLTRGRLEALGYQVLEAMHGPAALQILAEHSDVDLVFTDLVMPGGMSGYEVAQHVQESHPDTKVLLTSGYAEELMNSEKLSARNLKLLRKPYRQAALVNAISGALDGT</sequence>
<evidence type="ECO:0000256" key="8">
    <source>
        <dbReference type="ARBA" id="ARBA00023012"/>
    </source>
</evidence>
<dbReference type="InterPro" id="IPR013767">
    <property type="entry name" value="PAS_fold"/>
</dbReference>
<dbReference type="PROSITE" id="PS50109">
    <property type="entry name" value="HIS_KIN"/>
    <property type="match status" value="1"/>
</dbReference>
<dbReference type="SUPFAM" id="SSF52172">
    <property type="entry name" value="CheY-like"/>
    <property type="match status" value="1"/>
</dbReference>
<evidence type="ECO:0000256" key="2">
    <source>
        <dbReference type="ARBA" id="ARBA00012438"/>
    </source>
</evidence>
<accession>A0A0L1JKA7</accession>
<dbReference type="Pfam" id="PF02518">
    <property type="entry name" value="HATPase_c"/>
    <property type="match status" value="1"/>
</dbReference>
<comment type="function">
    <text evidence="9">Putative oxygen sensor; modulates the activity of FixJ, a transcriptional activator of nitrogen fixation fixK gene. FixL probably acts as a kinase that phosphorylates FixJ.</text>
</comment>
<dbReference type="Pfam" id="PF00072">
    <property type="entry name" value="Response_reg"/>
    <property type="match status" value="1"/>
</dbReference>
<keyword evidence="4" id="KW-0808">Transferase</keyword>
<dbReference type="CDD" id="cd00082">
    <property type="entry name" value="HisKA"/>
    <property type="match status" value="1"/>
</dbReference>
<dbReference type="SMART" id="SM00387">
    <property type="entry name" value="HATPase_c"/>
    <property type="match status" value="1"/>
</dbReference>
<dbReference type="RefSeq" id="WP_050532412.1">
    <property type="nucleotide sequence ID" value="NZ_AQQZ01000012.1"/>
</dbReference>
<dbReference type="InterPro" id="IPR011006">
    <property type="entry name" value="CheY-like_superfamily"/>
</dbReference>
<dbReference type="GO" id="GO:0005524">
    <property type="term" value="F:ATP binding"/>
    <property type="evidence" value="ECO:0007669"/>
    <property type="project" value="UniProtKB-KW"/>
</dbReference>
<evidence type="ECO:0000313" key="15">
    <source>
        <dbReference type="EMBL" id="KNG92185.1"/>
    </source>
</evidence>
<dbReference type="InterPro" id="IPR004358">
    <property type="entry name" value="Sig_transdc_His_kin-like_C"/>
</dbReference>
<dbReference type="OrthoDB" id="9796100at2"/>
<dbReference type="SUPFAM" id="SSF47384">
    <property type="entry name" value="Homodimeric domain of signal transducing histidine kinase"/>
    <property type="match status" value="1"/>
</dbReference>
<dbReference type="GO" id="GO:0000155">
    <property type="term" value="F:phosphorelay sensor kinase activity"/>
    <property type="evidence" value="ECO:0007669"/>
    <property type="project" value="InterPro"/>
</dbReference>
<dbReference type="AlphaFoldDB" id="A0A0L1JKA7"/>
<dbReference type="NCBIfam" id="TIGR00229">
    <property type="entry name" value="sensory_box"/>
    <property type="match status" value="1"/>
</dbReference>
<dbReference type="PROSITE" id="PS50112">
    <property type="entry name" value="PAS"/>
    <property type="match status" value="1"/>
</dbReference>
<evidence type="ECO:0000256" key="4">
    <source>
        <dbReference type="ARBA" id="ARBA00022679"/>
    </source>
</evidence>
<evidence type="ECO:0000259" key="13">
    <source>
        <dbReference type="PROSITE" id="PS50110"/>
    </source>
</evidence>
<dbReference type="PRINTS" id="PR00344">
    <property type="entry name" value="BCTRLSENSOR"/>
</dbReference>
<dbReference type="SMART" id="SM00388">
    <property type="entry name" value="HisKA"/>
    <property type="match status" value="1"/>
</dbReference>
<dbReference type="InterPro" id="IPR000014">
    <property type="entry name" value="PAS"/>
</dbReference>
<dbReference type="Gene3D" id="3.40.50.2300">
    <property type="match status" value="1"/>
</dbReference>
<dbReference type="InterPro" id="IPR005467">
    <property type="entry name" value="His_kinase_dom"/>
</dbReference>
<comment type="caution">
    <text evidence="15">The sequence shown here is derived from an EMBL/GenBank/DDBJ whole genome shotgun (WGS) entry which is preliminary data.</text>
</comment>
<evidence type="ECO:0000256" key="11">
    <source>
        <dbReference type="PROSITE-ProRule" id="PRU00169"/>
    </source>
</evidence>
<evidence type="ECO:0000256" key="3">
    <source>
        <dbReference type="ARBA" id="ARBA00022553"/>
    </source>
</evidence>
<feature type="domain" description="Response regulatory" evidence="13">
    <location>
        <begin position="398"/>
        <end position="514"/>
    </location>
</feature>
<dbReference type="InterPro" id="IPR001789">
    <property type="entry name" value="Sig_transdc_resp-reg_receiver"/>
</dbReference>
<dbReference type="Pfam" id="PF00512">
    <property type="entry name" value="HisKA"/>
    <property type="match status" value="1"/>
</dbReference>
<dbReference type="EMBL" id="AQQZ01000012">
    <property type="protein sequence ID" value="KNG92185.1"/>
    <property type="molecule type" value="Genomic_DNA"/>
</dbReference>
<dbReference type="CDD" id="cd00130">
    <property type="entry name" value="PAS"/>
    <property type="match status" value="1"/>
</dbReference>
<dbReference type="SUPFAM" id="SSF55785">
    <property type="entry name" value="PYP-like sensor domain (PAS domain)"/>
    <property type="match status" value="1"/>
</dbReference>
<name>A0A0L1JKA7_9RHOB</name>
<gene>
    <name evidence="15" type="ORF">ATO11_18525</name>
</gene>
<dbReference type="SMART" id="SM00091">
    <property type="entry name" value="PAS"/>
    <property type="match status" value="1"/>
</dbReference>
<dbReference type="InterPro" id="IPR036097">
    <property type="entry name" value="HisK_dim/P_sf"/>
</dbReference>
<evidence type="ECO:0000256" key="10">
    <source>
        <dbReference type="ARBA" id="ARBA00070616"/>
    </source>
</evidence>
<comment type="catalytic activity">
    <reaction evidence="1">
        <text>ATP + protein L-histidine = ADP + protein N-phospho-L-histidine.</text>
        <dbReference type="EC" id="2.7.13.3"/>
    </reaction>
</comment>
<keyword evidence="16" id="KW-1185">Reference proteome</keyword>
<dbReference type="Gene3D" id="3.30.450.20">
    <property type="entry name" value="PAS domain"/>
    <property type="match status" value="1"/>
</dbReference>
<dbReference type="InterPro" id="IPR036890">
    <property type="entry name" value="HATPase_C_sf"/>
</dbReference>
<reference evidence="15 16" key="1">
    <citation type="journal article" date="2015" name="Int. J. Syst. Evol. Microbiol.">
        <title>Aestuariivita atlantica sp. nov., isolated from deep sea sediment of the Atlantic Ocean.</title>
        <authorList>
            <person name="Li G."/>
            <person name="Lai Q."/>
            <person name="Du Y."/>
            <person name="Liu X."/>
            <person name="Sun F."/>
            <person name="Shao Z."/>
        </authorList>
    </citation>
    <scope>NUCLEOTIDE SEQUENCE [LARGE SCALE GENOMIC DNA]</scope>
    <source>
        <strain evidence="15 16">22II-S11-z3</strain>
    </source>
</reference>
<keyword evidence="5" id="KW-0547">Nucleotide-binding</keyword>
<dbReference type="Gene3D" id="1.10.287.130">
    <property type="match status" value="1"/>
</dbReference>
<dbReference type="PANTHER" id="PTHR43065:SF49">
    <property type="entry name" value="HISTIDINE KINASE"/>
    <property type="match status" value="1"/>
</dbReference>
<feature type="domain" description="Histidine kinase" evidence="12">
    <location>
        <begin position="154"/>
        <end position="376"/>
    </location>
</feature>
<keyword evidence="7" id="KW-0067">ATP-binding</keyword>
<dbReference type="InterPro" id="IPR003661">
    <property type="entry name" value="HisK_dim/P_dom"/>
</dbReference>
<dbReference type="InterPro" id="IPR003594">
    <property type="entry name" value="HATPase_dom"/>
</dbReference>
<evidence type="ECO:0000256" key="9">
    <source>
        <dbReference type="ARBA" id="ARBA00059827"/>
    </source>
</evidence>
<dbReference type="SMART" id="SM00448">
    <property type="entry name" value="REC"/>
    <property type="match status" value="1"/>
</dbReference>
<evidence type="ECO:0000256" key="1">
    <source>
        <dbReference type="ARBA" id="ARBA00000085"/>
    </source>
</evidence>
<proteinExistence type="predicted"/>
<dbReference type="STRING" id="1317121.ATO11_18525"/>
<dbReference type="Gene3D" id="3.30.565.10">
    <property type="entry name" value="Histidine kinase-like ATPase, C-terminal domain"/>
    <property type="match status" value="1"/>
</dbReference>
<evidence type="ECO:0000259" key="14">
    <source>
        <dbReference type="PROSITE" id="PS50112"/>
    </source>
</evidence>
<keyword evidence="6" id="KW-0418">Kinase</keyword>
<dbReference type="GO" id="GO:0006355">
    <property type="term" value="P:regulation of DNA-templated transcription"/>
    <property type="evidence" value="ECO:0007669"/>
    <property type="project" value="InterPro"/>
</dbReference>
<evidence type="ECO:0000259" key="12">
    <source>
        <dbReference type="PROSITE" id="PS50109"/>
    </source>
</evidence>
<dbReference type="FunFam" id="3.30.450.20:FF:000060">
    <property type="entry name" value="Sensor protein FixL"/>
    <property type="match status" value="1"/>
</dbReference>
<dbReference type="PROSITE" id="PS50110">
    <property type="entry name" value="RESPONSE_REGULATORY"/>
    <property type="match status" value="1"/>
</dbReference>
<protein>
    <recommendedName>
        <fullName evidence="10">Sensor protein FixL</fullName>
        <ecNumber evidence="2">2.7.13.3</ecNumber>
    </recommendedName>
</protein>